<dbReference type="GO" id="GO:0009289">
    <property type="term" value="C:pilus"/>
    <property type="evidence" value="ECO:0007669"/>
    <property type="project" value="InterPro"/>
</dbReference>
<dbReference type="EMBL" id="QRBE01000003">
    <property type="protein sequence ID" value="RDS82799.1"/>
    <property type="molecule type" value="Genomic_DNA"/>
</dbReference>
<dbReference type="AlphaFoldDB" id="A0A370X328"/>
<dbReference type="Proteomes" id="UP000254258">
    <property type="component" value="Unassembled WGS sequence"/>
</dbReference>
<reference evidence="3 4" key="1">
    <citation type="submission" date="2018-07" db="EMBL/GenBank/DDBJ databases">
        <title>Dyella monticola sp. nov. and Dyella psychrodurans sp. nov. isolated from monsoon evergreen broad-leaved forest soil of Dinghu Mountain, China.</title>
        <authorList>
            <person name="Gao Z."/>
            <person name="Qiu L."/>
        </authorList>
    </citation>
    <scope>NUCLEOTIDE SEQUENCE [LARGE SCALE GENOMIC DNA]</scope>
    <source>
        <strain evidence="3 4">4G-K06</strain>
    </source>
</reference>
<proteinExistence type="predicted"/>
<evidence type="ECO:0000313" key="3">
    <source>
        <dbReference type="EMBL" id="RDS82799.1"/>
    </source>
</evidence>
<organism evidence="3 4">
    <name type="scientific">Dyella monticola</name>
    <dbReference type="NCBI Taxonomy" id="1927958"/>
    <lineage>
        <taxon>Bacteria</taxon>
        <taxon>Pseudomonadati</taxon>
        <taxon>Pseudomonadota</taxon>
        <taxon>Gammaproteobacteria</taxon>
        <taxon>Lysobacterales</taxon>
        <taxon>Rhodanobacteraceae</taxon>
        <taxon>Dyella</taxon>
    </lineage>
</organism>
<dbReference type="Gene3D" id="2.60.40.1090">
    <property type="entry name" value="Fimbrial-type adhesion domain"/>
    <property type="match status" value="1"/>
</dbReference>
<dbReference type="InterPro" id="IPR000259">
    <property type="entry name" value="Adhesion_dom_fimbrial"/>
</dbReference>
<evidence type="ECO:0000313" key="4">
    <source>
        <dbReference type="Proteomes" id="UP000254258"/>
    </source>
</evidence>
<evidence type="ECO:0000256" key="1">
    <source>
        <dbReference type="SAM" id="SignalP"/>
    </source>
</evidence>
<dbReference type="PANTHER" id="PTHR33420">
    <property type="entry name" value="FIMBRIAL SUBUNIT ELFA-RELATED"/>
    <property type="match status" value="1"/>
</dbReference>
<dbReference type="GO" id="GO:0043709">
    <property type="term" value="P:cell adhesion involved in single-species biofilm formation"/>
    <property type="evidence" value="ECO:0007669"/>
    <property type="project" value="TreeGrafter"/>
</dbReference>
<dbReference type="RefSeq" id="WP_115494710.1">
    <property type="nucleotide sequence ID" value="NZ_QRBE01000003.1"/>
</dbReference>
<protein>
    <submittedName>
        <fullName evidence="3">Type 1 fimbrial protein</fullName>
    </submittedName>
</protein>
<evidence type="ECO:0000259" key="2">
    <source>
        <dbReference type="Pfam" id="PF00419"/>
    </source>
</evidence>
<dbReference type="SUPFAM" id="SSF49401">
    <property type="entry name" value="Bacterial adhesins"/>
    <property type="match status" value="1"/>
</dbReference>
<feature type="domain" description="Fimbrial-type adhesion" evidence="2">
    <location>
        <begin position="32"/>
        <end position="189"/>
    </location>
</feature>
<sequence length="190" mass="19636">MKHITYLPAVALAASMVAGSVSATTIGGGAITFIGTITDNTCSVEGGAGTGGGLDDFAVTLDPVKAFNLDQAGKVAATKEFKVVVGAPGQGTCQNGKVASMYFLNESPDVVAETGNLANKLPEDEETNVQVQLLDDKRQVINLTSARAGLQNVTIANNTAEMTYYAQYYATGPATSGLLETAVLYAVDYN</sequence>
<comment type="caution">
    <text evidence="3">The sequence shown here is derived from an EMBL/GenBank/DDBJ whole genome shotgun (WGS) entry which is preliminary data.</text>
</comment>
<keyword evidence="4" id="KW-1185">Reference proteome</keyword>
<dbReference type="OrthoDB" id="5957810at2"/>
<name>A0A370X328_9GAMM</name>
<dbReference type="PANTHER" id="PTHR33420:SF10">
    <property type="entry name" value="FIMBRIAE MAJOR SUBUNIT"/>
    <property type="match status" value="1"/>
</dbReference>
<keyword evidence="1" id="KW-0732">Signal</keyword>
<dbReference type="InterPro" id="IPR050263">
    <property type="entry name" value="Bact_Fimbrial_Adh_Pro"/>
</dbReference>
<accession>A0A370X328</accession>
<dbReference type="InterPro" id="IPR036937">
    <property type="entry name" value="Adhesion_dom_fimbrial_sf"/>
</dbReference>
<feature type="chain" id="PRO_5016893278" evidence="1">
    <location>
        <begin position="24"/>
        <end position="190"/>
    </location>
</feature>
<feature type="signal peptide" evidence="1">
    <location>
        <begin position="1"/>
        <end position="23"/>
    </location>
</feature>
<gene>
    <name evidence="3" type="ORF">DWU98_06510</name>
</gene>
<dbReference type="InterPro" id="IPR008966">
    <property type="entry name" value="Adhesion_dom_sf"/>
</dbReference>
<dbReference type="Pfam" id="PF00419">
    <property type="entry name" value="Fimbrial"/>
    <property type="match status" value="1"/>
</dbReference>